<feature type="region of interest" description="Disordered" evidence="1">
    <location>
        <begin position="212"/>
        <end position="255"/>
    </location>
</feature>
<comment type="caution">
    <text evidence="2">The sequence shown here is derived from an EMBL/GenBank/DDBJ whole genome shotgun (WGS) entry which is preliminary data.</text>
</comment>
<gene>
    <name evidence="2" type="ORF">CPELLU_LOCUS3258</name>
</gene>
<dbReference type="EMBL" id="CAJVQA010001544">
    <property type="protein sequence ID" value="CAG8518327.1"/>
    <property type="molecule type" value="Genomic_DNA"/>
</dbReference>
<protein>
    <submittedName>
        <fullName evidence="2">17835_t:CDS:1</fullName>
    </submittedName>
</protein>
<accession>A0A9N9A536</accession>
<sequence>MLEEQPIDKPSIINSVENDAIICVDSPSPNTSTNQVVIEDEETLMEGFVPISQSPSTTPLNSPSQNFNSITLLKKLDKRPIESSDSILDIPSKKSKDYTESVARGYFCLAKFREWKNNDGSYFPISVINLCNYLRVKMLTNNIKSLDWNINALGKYQKNVLNIQNWNDVRFHQDVKDLLNQIRKEKMSNVKKVNEINANGEDLIKKMKGRDSSVLSSSSGSSSPSPAPLLSDNRKTKRLTRSKSTYDRMKPSSNDQEIIQNFDSASVAPFPFPQMQVSDVDLPYVIKYIPECDIMFPAQKALSEGTGVSHTMISVTGESSQTPISEESMMSLLSTQDDVDVSSTSIDFWKGVGVSNEIIQEDEAEPESFKSCYERSLSILKSLYANHCSFHPDGCVLLPDNLHFVLSDTHYRRWALLCASGDDVVETDLPVAEELDEFSKKHAVKV</sequence>
<feature type="compositionally biased region" description="Low complexity" evidence="1">
    <location>
        <begin position="212"/>
        <end position="231"/>
    </location>
</feature>
<proteinExistence type="predicted"/>
<organism evidence="2 3">
    <name type="scientific">Cetraspora pellucida</name>
    <dbReference type="NCBI Taxonomy" id="1433469"/>
    <lineage>
        <taxon>Eukaryota</taxon>
        <taxon>Fungi</taxon>
        <taxon>Fungi incertae sedis</taxon>
        <taxon>Mucoromycota</taxon>
        <taxon>Glomeromycotina</taxon>
        <taxon>Glomeromycetes</taxon>
        <taxon>Diversisporales</taxon>
        <taxon>Gigasporaceae</taxon>
        <taxon>Cetraspora</taxon>
    </lineage>
</organism>
<reference evidence="2" key="1">
    <citation type="submission" date="2021-06" db="EMBL/GenBank/DDBJ databases">
        <authorList>
            <person name="Kallberg Y."/>
            <person name="Tangrot J."/>
            <person name="Rosling A."/>
        </authorList>
    </citation>
    <scope>NUCLEOTIDE SEQUENCE</scope>
    <source>
        <strain evidence="2">FL966</strain>
    </source>
</reference>
<keyword evidence="3" id="KW-1185">Reference proteome</keyword>
<dbReference type="Proteomes" id="UP000789759">
    <property type="component" value="Unassembled WGS sequence"/>
</dbReference>
<name>A0A9N9A536_9GLOM</name>
<evidence type="ECO:0000256" key="1">
    <source>
        <dbReference type="SAM" id="MobiDB-lite"/>
    </source>
</evidence>
<dbReference type="AlphaFoldDB" id="A0A9N9A536"/>
<evidence type="ECO:0000313" key="2">
    <source>
        <dbReference type="EMBL" id="CAG8518327.1"/>
    </source>
</evidence>
<dbReference type="OrthoDB" id="2448685at2759"/>
<evidence type="ECO:0000313" key="3">
    <source>
        <dbReference type="Proteomes" id="UP000789759"/>
    </source>
</evidence>